<keyword evidence="12" id="KW-1185">Reference proteome</keyword>
<evidence type="ECO:0000256" key="6">
    <source>
        <dbReference type="ARBA" id="ARBA00022842"/>
    </source>
</evidence>
<evidence type="ECO:0000256" key="8">
    <source>
        <dbReference type="ARBA" id="ARBA00040531"/>
    </source>
</evidence>
<evidence type="ECO:0000256" key="2">
    <source>
        <dbReference type="ARBA" id="ARBA00022722"/>
    </source>
</evidence>
<evidence type="ECO:0000313" key="11">
    <source>
        <dbReference type="EMBL" id="SJL12112.1"/>
    </source>
</evidence>
<dbReference type="GO" id="GO:0046872">
    <property type="term" value="F:metal ion binding"/>
    <property type="evidence" value="ECO:0007669"/>
    <property type="project" value="UniProtKB-KW"/>
</dbReference>
<evidence type="ECO:0000313" key="12">
    <source>
        <dbReference type="Proteomes" id="UP000219338"/>
    </source>
</evidence>
<evidence type="ECO:0000256" key="7">
    <source>
        <dbReference type="ARBA" id="ARBA00023242"/>
    </source>
</evidence>
<evidence type="ECO:0000256" key="4">
    <source>
        <dbReference type="ARBA" id="ARBA00022801"/>
    </source>
</evidence>
<dbReference type="GO" id="GO:0008408">
    <property type="term" value="F:3'-5' exonuclease activity"/>
    <property type="evidence" value="ECO:0007669"/>
    <property type="project" value="InterPro"/>
</dbReference>
<organism evidence="11 12">
    <name type="scientific">Armillaria ostoyae</name>
    <name type="common">Armillaria root rot fungus</name>
    <dbReference type="NCBI Taxonomy" id="47428"/>
    <lineage>
        <taxon>Eukaryota</taxon>
        <taxon>Fungi</taxon>
        <taxon>Dikarya</taxon>
        <taxon>Basidiomycota</taxon>
        <taxon>Agaricomycotina</taxon>
        <taxon>Agaricomycetes</taxon>
        <taxon>Agaricomycetidae</taxon>
        <taxon>Agaricales</taxon>
        <taxon>Marasmiineae</taxon>
        <taxon>Physalacriaceae</taxon>
        <taxon>Armillaria</taxon>
    </lineage>
</organism>
<dbReference type="Pfam" id="PF01612">
    <property type="entry name" value="DNA_pol_A_exo1"/>
    <property type="match status" value="1"/>
</dbReference>
<reference evidence="12" key="1">
    <citation type="journal article" date="2017" name="Nat. Ecol. Evol.">
        <title>Genome expansion and lineage-specific genetic innovations in the forest pathogenic fungi Armillaria.</title>
        <authorList>
            <person name="Sipos G."/>
            <person name="Prasanna A.N."/>
            <person name="Walter M.C."/>
            <person name="O'Connor E."/>
            <person name="Balint B."/>
            <person name="Krizsan K."/>
            <person name="Kiss B."/>
            <person name="Hess J."/>
            <person name="Varga T."/>
            <person name="Slot J."/>
            <person name="Riley R."/>
            <person name="Boka B."/>
            <person name="Rigling D."/>
            <person name="Barry K."/>
            <person name="Lee J."/>
            <person name="Mihaltcheva S."/>
            <person name="LaButti K."/>
            <person name="Lipzen A."/>
            <person name="Waldron R."/>
            <person name="Moloney N.M."/>
            <person name="Sperisen C."/>
            <person name="Kredics L."/>
            <person name="Vagvoelgyi C."/>
            <person name="Patrignani A."/>
            <person name="Fitzpatrick D."/>
            <person name="Nagy I."/>
            <person name="Doyle S."/>
            <person name="Anderson J.B."/>
            <person name="Grigoriev I.V."/>
            <person name="Gueldener U."/>
            <person name="Muensterkoetter M."/>
            <person name="Nagy L.G."/>
        </authorList>
    </citation>
    <scope>NUCLEOTIDE SEQUENCE [LARGE SCALE GENOMIC DNA]</scope>
    <source>
        <strain evidence="12">C18/9</strain>
    </source>
</reference>
<dbReference type="AlphaFoldDB" id="A0A284RTS0"/>
<feature type="domain" description="3'-5' exonuclease" evidence="10">
    <location>
        <begin position="77"/>
        <end position="243"/>
    </location>
</feature>
<dbReference type="GO" id="GO:0005634">
    <property type="term" value="C:nucleus"/>
    <property type="evidence" value="ECO:0007669"/>
    <property type="project" value="UniProtKB-SubCell"/>
</dbReference>
<dbReference type="GO" id="GO:0006139">
    <property type="term" value="P:nucleobase-containing compound metabolic process"/>
    <property type="evidence" value="ECO:0007669"/>
    <property type="project" value="InterPro"/>
</dbReference>
<dbReference type="STRING" id="47428.A0A284RTS0"/>
<dbReference type="Proteomes" id="UP000219338">
    <property type="component" value="Unassembled WGS sequence"/>
</dbReference>
<dbReference type="CDD" id="cd06141">
    <property type="entry name" value="WRN_exo"/>
    <property type="match status" value="1"/>
</dbReference>
<evidence type="ECO:0000256" key="5">
    <source>
        <dbReference type="ARBA" id="ARBA00022839"/>
    </source>
</evidence>
<evidence type="ECO:0000256" key="3">
    <source>
        <dbReference type="ARBA" id="ARBA00022723"/>
    </source>
</evidence>
<dbReference type="SUPFAM" id="SSF53098">
    <property type="entry name" value="Ribonuclease H-like"/>
    <property type="match status" value="1"/>
</dbReference>
<keyword evidence="5" id="KW-0269">Exonuclease</keyword>
<evidence type="ECO:0000256" key="1">
    <source>
        <dbReference type="ARBA" id="ARBA00004123"/>
    </source>
</evidence>
<dbReference type="PANTHER" id="PTHR13620:SF109">
    <property type="entry name" value="3'-5' EXONUCLEASE"/>
    <property type="match status" value="1"/>
</dbReference>
<dbReference type="OMA" id="GHGHICH"/>
<accession>A0A284RTS0</accession>
<dbReference type="GO" id="GO:0003676">
    <property type="term" value="F:nucleic acid binding"/>
    <property type="evidence" value="ECO:0007669"/>
    <property type="project" value="InterPro"/>
</dbReference>
<dbReference type="PANTHER" id="PTHR13620">
    <property type="entry name" value="3-5 EXONUCLEASE"/>
    <property type="match status" value="1"/>
</dbReference>
<keyword evidence="7" id="KW-0539">Nucleus</keyword>
<dbReference type="InterPro" id="IPR002562">
    <property type="entry name" value="3'-5'_exonuclease_dom"/>
</dbReference>
<dbReference type="InterPro" id="IPR036397">
    <property type="entry name" value="RNaseH_sf"/>
</dbReference>
<keyword evidence="3" id="KW-0479">Metal-binding</keyword>
<keyword evidence="4" id="KW-0378">Hydrolase</keyword>
<name>A0A284RTS0_ARMOS</name>
<comment type="subcellular location">
    <subcellularLocation>
        <location evidence="1">Nucleus</location>
    </subcellularLocation>
</comment>
<dbReference type="OrthoDB" id="3038406at2759"/>
<keyword evidence="6" id="KW-0460">Magnesium</keyword>
<gene>
    <name evidence="11" type="ORF">ARMOST_15533</name>
</gene>
<dbReference type="InterPro" id="IPR051132">
    <property type="entry name" value="3-5_Exonuclease_domain"/>
</dbReference>
<sequence length="277" mass="31246">MYGLTQPHIIFTDFMGDKKFLKEAFPSLRAGIRPITQHGDLEMMEFPLHVKVVIQKSTSQIEATVLSLITSMPDNKESVLVVGLDSEWSVDLDARHLGLNDRRQTAIVQLAYKDMIWIFQLNNHIRSGHFPSQLITFLKNPRILKVGQNVNLDLRNLQEESGVKQPFSGGIDVAQLAKRKGVVKNTWISLADLCAKVLKVHLDKDPATRISPDWHSDELSSEQLCYAALDAWASLKVYEELEQTQVPGEVVAFTPGWKDGHGHICHNQQYSSHTNNL</sequence>
<protein>
    <recommendedName>
        <fullName evidence="8">3'-5' exonuclease</fullName>
    </recommendedName>
    <alternativeName>
        <fullName evidence="9">Werner Syndrome-like exonuclease</fullName>
    </alternativeName>
</protein>
<evidence type="ECO:0000256" key="9">
    <source>
        <dbReference type="ARBA" id="ARBA00042761"/>
    </source>
</evidence>
<dbReference type="EMBL" id="FUEG01000016">
    <property type="protein sequence ID" value="SJL12112.1"/>
    <property type="molecule type" value="Genomic_DNA"/>
</dbReference>
<evidence type="ECO:0000259" key="10">
    <source>
        <dbReference type="Pfam" id="PF01612"/>
    </source>
</evidence>
<proteinExistence type="predicted"/>
<dbReference type="Gene3D" id="3.30.420.10">
    <property type="entry name" value="Ribonuclease H-like superfamily/Ribonuclease H"/>
    <property type="match status" value="1"/>
</dbReference>
<keyword evidence="2" id="KW-0540">Nuclease</keyword>
<dbReference type="InterPro" id="IPR012337">
    <property type="entry name" value="RNaseH-like_sf"/>
</dbReference>